<dbReference type="OrthoDB" id="38470at2157"/>
<dbReference type="EMBL" id="NMUE01000012">
    <property type="protein sequence ID" value="RFA96330.1"/>
    <property type="molecule type" value="Genomic_DNA"/>
</dbReference>
<accession>A0A371QZT8</accession>
<gene>
    <name evidence="3" type="ORF">CGL51_05065</name>
    <name evidence="2" type="ORF">CGL52_12640</name>
</gene>
<evidence type="ECO:0000259" key="1">
    <source>
        <dbReference type="PROSITE" id="PS50910"/>
    </source>
</evidence>
<dbReference type="Proteomes" id="UP000256877">
    <property type="component" value="Unassembled WGS sequence"/>
</dbReference>
<proteinExistence type="predicted"/>
<sequence>MAHRWYSRAERFRALASEFLRRGFYPEACFFAQQSAEFYLEGKLIEVTGARLYTHSILQLLTVLYQTLGRELSEELVRCAKYLTEQYIGSRYPDARMLEYDKDDAEQCIKCMEMIFTNVF</sequence>
<evidence type="ECO:0000313" key="3">
    <source>
        <dbReference type="EMBL" id="RFA96330.1"/>
    </source>
</evidence>
<protein>
    <submittedName>
        <fullName evidence="3">DNA-binding protein</fullName>
    </submittedName>
</protein>
<dbReference type="Pfam" id="PF05168">
    <property type="entry name" value="HEPN"/>
    <property type="match status" value="1"/>
</dbReference>
<organism evidence="3 5">
    <name type="scientific">Pyrobaculum aerophilum</name>
    <dbReference type="NCBI Taxonomy" id="13773"/>
    <lineage>
        <taxon>Archaea</taxon>
        <taxon>Thermoproteota</taxon>
        <taxon>Thermoprotei</taxon>
        <taxon>Thermoproteales</taxon>
        <taxon>Thermoproteaceae</taxon>
        <taxon>Pyrobaculum</taxon>
    </lineage>
</organism>
<evidence type="ECO:0000313" key="2">
    <source>
        <dbReference type="EMBL" id="RFA95639.1"/>
    </source>
</evidence>
<dbReference type="PROSITE" id="PS50910">
    <property type="entry name" value="HEPN"/>
    <property type="match status" value="1"/>
</dbReference>
<dbReference type="Gene3D" id="1.20.120.330">
    <property type="entry name" value="Nucleotidyltransferases domain 2"/>
    <property type="match status" value="1"/>
</dbReference>
<name>A0A371QZT8_9CREN</name>
<feature type="domain" description="HEPN" evidence="1">
    <location>
        <begin position="6"/>
        <end position="115"/>
    </location>
</feature>
<dbReference type="Proteomes" id="UP000257123">
    <property type="component" value="Unassembled WGS sequence"/>
</dbReference>
<keyword evidence="3" id="KW-0238">DNA-binding</keyword>
<dbReference type="RefSeq" id="WP_116420916.1">
    <property type="nucleotide sequence ID" value="NZ_NMUE01000012.1"/>
</dbReference>
<reference evidence="4 5" key="1">
    <citation type="submission" date="2017-07" db="EMBL/GenBank/DDBJ databases">
        <title>Draft genome sequence of aerobic hyperthermophilic archaea, Pyrobaculum aerophilum YKB31 and YKB32.</title>
        <authorList>
            <person name="Mochizuki T."/>
            <person name="Berliner A.J."/>
            <person name="Yoshida-Takashima Y."/>
            <person name="Takaki Y."/>
            <person name="Nunoura T."/>
            <person name="Takai K."/>
        </authorList>
    </citation>
    <scope>NUCLEOTIDE SEQUENCE [LARGE SCALE GENOMIC DNA]</scope>
    <source>
        <strain evidence="3 5">YKB31</strain>
        <strain evidence="2 4">YKB32</strain>
    </source>
</reference>
<dbReference type="SUPFAM" id="SSF81593">
    <property type="entry name" value="Nucleotidyltransferase substrate binding subunit/domain"/>
    <property type="match status" value="1"/>
</dbReference>
<dbReference type="SMART" id="SM00748">
    <property type="entry name" value="HEPN"/>
    <property type="match status" value="1"/>
</dbReference>
<evidence type="ECO:0000313" key="5">
    <source>
        <dbReference type="Proteomes" id="UP000257123"/>
    </source>
</evidence>
<comment type="caution">
    <text evidence="3">The sequence shown here is derived from an EMBL/GenBank/DDBJ whole genome shotgun (WGS) entry which is preliminary data.</text>
</comment>
<dbReference type="GO" id="GO:0003677">
    <property type="term" value="F:DNA binding"/>
    <property type="evidence" value="ECO:0007669"/>
    <property type="project" value="UniProtKB-KW"/>
</dbReference>
<evidence type="ECO:0000313" key="4">
    <source>
        <dbReference type="Proteomes" id="UP000256877"/>
    </source>
</evidence>
<dbReference type="EMBL" id="NMUF01000054">
    <property type="protein sequence ID" value="RFA95639.1"/>
    <property type="molecule type" value="Genomic_DNA"/>
</dbReference>
<dbReference type="InterPro" id="IPR007842">
    <property type="entry name" value="HEPN_dom"/>
</dbReference>
<dbReference type="AlphaFoldDB" id="A0A371QZT8"/>